<evidence type="ECO:0000313" key="3">
    <source>
        <dbReference type="Proteomes" id="UP001390339"/>
    </source>
</evidence>
<sequence length="67" mass="7278">MARNEVELYKLAGGFDSDEDEKEGETPAAVMPDPTEEENAAEGAAMELDVAEGLEKMEVEGEKMDLD</sequence>
<organism evidence="2 3">
    <name type="scientific">Apiospora arundinis</name>
    <dbReference type="NCBI Taxonomy" id="335852"/>
    <lineage>
        <taxon>Eukaryota</taxon>
        <taxon>Fungi</taxon>
        <taxon>Dikarya</taxon>
        <taxon>Ascomycota</taxon>
        <taxon>Pezizomycotina</taxon>
        <taxon>Sordariomycetes</taxon>
        <taxon>Xylariomycetidae</taxon>
        <taxon>Amphisphaeriales</taxon>
        <taxon>Apiosporaceae</taxon>
        <taxon>Apiospora</taxon>
    </lineage>
</organism>
<evidence type="ECO:0000256" key="1">
    <source>
        <dbReference type="SAM" id="MobiDB-lite"/>
    </source>
</evidence>
<reference evidence="2 3" key="1">
    <citation type="journal article" date="2024" name="IMA Fungus">
        <title>Apiospora arundinis, a panoply of carbohydrate-active enzymes and secondary metabolites.</title>
        <authorList>
            <person name="Sorensen T."/>
            <person name="Petersen C."/>
            <person name="Muurmann A.T."/>
            <person name="Christiansen J.V."/>
            <person name="Brundto M.L."/>
            <person name="Overgaard C.K."/>
            <person name="Boysen A.T."/>
            <person name="Wollenberg R.D."/>
            <person name="Larsen T.O."/>
            <person name="Sorensen J.L."/>
            <person name="Nielsen K.L."/>
            <person name="Sondergaard T.E."/>
        </authorList>
    </citation>
    <scope>NUCLEOTIDE SEQUENCE [LARGE SCALE GENOMIC DNA]</scope>
    <source>
        <strain evidence="2 3">AAU 773</strain>
    </source>
</reference>
<dbReference type="EMBL" id="JAPCWZ010000007">
    <property type="protein sequence ID" value="KAK8856854.1"/>
    <property type="molecule type" value="Genomic_DNA"/>
</dbReference>
<gene>
    <name evidence="2" type="ORF">PGQ11_012766</name>
</gene>
<dbReference type="Proteomes" id="UP001390339">
    <property type="component" value="Unassembled WGS sequence"/>
</dbReference>
<feature type="region of interest" description="Disordered" evidence="1">
    <location>
        <begin position="1"/>
        <end position="41"/>
    </location>
</feature>
<name>A0ABR2I3Y9_9PEZI</name>
<keyword evidence="3" id="KW-1185">Reference proteome</keyword>
<accession>A0ABR2I3Y9</accession>
<protein>
    <submittedName>
        <fullName evidence="2">Uncharacterized protein</fullName>
    </submittedName>
</protein>
<proteinExistence type="predicted"/>
<evidence type="ECO:0000313" key="2">
    <source>
        <dbReference type="EMBL" id="KAK8856854.1"/>
    </source>
</evidence>
<comment type="caution">
    <text evidence="2">The sequence shown here is derived from an EMBL/GenBank/DDBJ whole genome shotgun (WGS) entry which is preliminary data.</text>
</comment>